<organism evidence="3">
    <name type="scientific">Graphocephala atropunctata</name>
    <dbReference type="NCBI Taxonomy" id="36148"/>
    <lineage>
        <taxon>Eukaryota</taxon>
        <taxon>Metazoa</taxon>
        <taxon>Ecdysozoa</taxon>
        <taxon>Arthropoda</taxon>
        <taxon>Hexapoda</taxon>
        <taxon>Insecta</taxon>
        <taxon>Pterygota</taxon>
        <taxon>Neoptera</taxon>
        <taxon>Paraneoptera</taxon>
        <taxon>Hemiptera</taxon>
        <taxon>Auchenorrhyncha</taxon>
        <taxon>Membracoidea</taxon>
        <taxon>Cicadellidae</taxon>
        <taxon>Cicadellinae</taxon>
        <taxon>Cicadellini</taxon>
        <taxon>Graphocephala</taxon>
    </lineage>
</organism>
<dbReference type="InterPro" id="IPR011042">
    <property type="entry name" value="6-blade_b-propeller_TolB-like"/>
</dbReference>
<name>A0A1B6KT20_9HEMI</name>
<evidence type="ECO:0000256" key="2">
    <source>
        <dbReference type="ARBA" id="ARBA00022737"/>
    </source>
</evidence>
<dbReference type="AlphaFoldDB" id="A0A1B6KT20"/>
<feature type="non-terminal residue" evidence="3">
    <location>
        <position position="187"/>
    </location>
</feature>
<dbReference type="EMBL" id="GEBQ01025583">
    <property type="protein sequence ID" value="JAT14394.1"/>
    <property type="molecule type" value="Transcribed_RNA"/>
</dbReference>
<sequence length="187" mass="20647">AGGPLPLTGLRGGPPLLVAVMGACGGLTVDWVQEHLYWIDEEWGNIVMATLDGSHPRVVYANHTLMSAIAVDAVRRHIFWVEGTLVRKKPLSFSVEIKMASLRGDEVQTVISLMNWPSRHFGKNFVLDVPEGKIYFQERTGKLMVSDYRGESQEGVDVLLPAPVSFSITRGVLFWLNQVGEVSAQSK</sequence>
<evidence type="ECO:0000256" key="1">
    <source>
        <dbReference type="ARBA" id="ARBA00022536"/>
    </source>
</evidence>
<evidence type="ECO:0000313" key="3">
    <source>
        <dbReference type="EMBL" id="JAT14394.1"/>
    </source>
</evidence>
<dbReference type="SUPFAM" id="SSF63825">
    <property type="entry name" value="YWTD domain"/>
    <property type="match status" value="1"/>
</dbReference>
<keyword evidence="2" id="KW-0677">Repeat</keyword>
<reference evidence="3" key="1">
    <citation type="submission" date="2015-11" db="EMBL/GenBank/DDBJ databases">
        <title>De novo transcriptome assembly of four potential Pierce s Disease insect vectors from Arizona vineyards.</title>
        <authorList>
            <person name="Tassone E.E."/>
        </authorList>
    </citation>
    <scope>NUCLEOTIDE SEQUENCE</scope>
</reference>
<feature type="non-terminal residue" evidence="3">
    <location>
        <position position="1"/>
    </location>
</feature>
<dbReference type="InterPro" id="IPR050778">
    <property type="entry name" value="Cueball_EGF_LRP_Nidogen"/>
</dbReference>
<gene>
    <name evidence="3" type="ORF">g.50180</name>
</gene>
<dbReference type="PANTHER" id="PTHR46513">
    <property type="entry name" value="VITELLOGENIN RECEPTOR-LIKE PROTEIN-RELATED-RELATED"/>
    <property type="match status" value="1"/>
</dbReference>
<dbReference type="Gene3D" id="2.120.10.30">
    <property type="entry name" value="TolB, C-terminal domain"/>
    <property type="match status" value="1"/>
</dbReference>
<keyword evidence="1" id="KW-0245">EGF-like domain</keyword>
<accession>A0A1B6KT20</accession>
<protein>
    <submittedName>
        <fullName evidence="3">Uncharacterized protein</fullName>
    </submittedName>
</protein>
<proteinExistence type="predicted"/>